<name>A0ACC0Z913_9ROSI</name>
<proteinExistence type="predicted"/>
<accession>A0ACC0Z913</accession>
<reference evidence="2" key="1">
    <citation type="journal article" date="2023" name="G3 (Bethesda)">
        <title>Genome assembly and association tests identify interacting loci associated with vigor, precocity, and sex in interspecific pistachio rootstocks.</title>
        <authorList>
            <person name="Palmer W."/>
            <person name="Jacygrad E."/>
            <person name="Sagayaradj S."/>
            <person name="Cavanaugh K."/>
            <person name="Han R."/>
            <person name="Bertier L."/>
            <person name="Beede B."/>
            <person name="Kafkas S."/>
            <person name="Golino D."/>
            <person name="Preece J."/>
            <person name="Michelmore R."/>
        </authorList>
    </citation>
    <scope>NUCLEOTIDE SEQUENCE [LARGE SCALE GENOMIC DNA]</scope>
</reference>
<evidence type="ECO:0000313" key="1">
    <source>
        <dbReference type="EMBL" id="KAJ0046363.1"/>
    </source>
</evidence>
<sequence length="242" mass="26717">MGLNETYIQARGQILMMTPLPSINQAYSMLITEESQRNINTVSPVDTPLEPTVLFSSSHQSTKSKKNWNLVCEHCNVKGHKKENCYRLIGYPPDFKFTKKKGQYQTSSAAHNVTSSDQIANFHTISSASDSSKSSALFTKEQYAEILKLLHRDIPHSPLNDINANMAGIHCYLSSLSNMQSWILDTGASHHMSHCIEQLVDLATLALSPSVKLPNGHVSEVSHIGSCFLGPNSKTHQCSLCS</sequence>
<gene>
    <name evidence="1" type="ORF">Pint_04208</name>
</gene>
<protein>
    <submittedName>
        <fullName evidence="1">Uncharacterized protein</fullName>
    </submittedName>
</protein>
<evidence type="ECO:0000313" key="2">
    <source>
        <dbReference type="Proteomes" id="UP001163603"/>
    </source>
</evidence>
<comment type="caution">
    <text evidence="1">The sequence shown here is derived from an EMBL/GenBank/DDBJ whole genome shotgun (WGS) entry which is preliminary data.</text>
</comment>
<organism evidence="1 2">
    <name type="scientific">Pistacia integerrima</name>
    <dbReference type="NCBI Taxonomy" id="434235"/>
    <lineage>
        <taxon>Eukaryota</taxon>
        <taxon>Viridiplantae</taxon>
        <taxon>Streptophyta</taxon>
        <taxon>Embryophyta</taxon>
        <taxon>Tracheophyta</taxon>
        <taxon>Spermatophyta</taxon>
        <taxon>Magnoliopsida</taxon>
        <taxon>eudicotyledons</taxon>
        <taxon>Gunneridae</taxon>
        <taxon>Pentapetalae</taxon>
        <taxon>rosids</taxon>
        <taxon>malvids</taxon>
        <taxon>Sapindales</taxon>
        <taxon>Anacardiaceae</taxon>
        <taxon>Pistacia</taxon>
    </lineage>
</organism>
<dbReference type="Proteomes" id="UP001163603">
    <property type="component" value="Chromosome 3"/>
</dbReference>
<dbReference type="EMBL" id="CM047738">
    <property type="protein sequence ID" value="KAJ0046363.1"/>
    <property type="molecule type" value="Genomic_DNA"/>
</dbReference>
<keyword evidence="2" id="KW-1185">Reference proteome</keyword>